<accession>A0ABY7U6Z6</accession>
<proteinExistence type="predicted"/>
<keyword evidence="1" id="KW-1133">Transmembrane helix</keyword>
<organism evidence="2 3">
    <name type="scientific">Corynebacterium massiliense DSM 45435</name>
    <dbReference type="NCBI Taxonomy" id="1121364"/>
    <lineage>
        <taxon>Bacteria</taxon>
        <taxon>Bacillati</taxon>
        <taxon>Actinomycetota</taxon>
        <taxon>Actinomycetes</taxon>
        <taxon>Mycobacteriales</taxon>
        <taxon>Corynebacteriaceae</taxon>
        <taxon>Corynebacterium</taxon>
    </lineage>
</organism>
<evidence type="ECO:0000313" key="2">
    <source>
        <dbReference type="EMBL" id="WCZ32043.1"/>
    </source>
</evidence>
<keyword evidence="1 2" id="KW-0812">Transmembrane</keyword>
<feature type="transmembrane region" description="Helical" evidence="1">
    <location>
        <begin position="16"/>
        <end position="36"/>
    </location>
</feature>
<keyword evidence="3" id="KW-1185">Reference proteome</keyword>
<dbReference type="EMBL" id="CP063189">
    <property type="protein sequence ID" value="WCZ32043.1"/>
    <property type="molecule type" value="Genomic_DNA"/>
</dbReference>
<feature type="transmembrane region" description="Helical" evidence="1">
    <location>
        <begin position="159"/>
        <end position="181"/>
    </location>
</feature>
<dbReference type="Proteomes" id="UP001220064">
    <property type="component" value="Chromosome"/>
</dbReference>
<evidence type="ECO:0000313" key="3">
    <source>
        <dbReference type="Proteomes" id="UP001220064"/>
    </source>
</evidence>
<protein>
    <submittedName>
        <fullName evidence="2">Transmembrane protein YxlG</fullName>
    </submittedName>
</protein>
<evidence type="ECO:0000256" key="1">
    <source>
        <dbReference type="SAM" id="Phobius"/>
    </source>
</evidence>
<keyword evidence="1" id="KW-0472">Membrane</keyword>
<name>A0ABY7U6Z6_9CORY</name>
<gene>
    <name evidence="2" type="primary">yxlG</name>
    <name evidence="2" type="ORF">CMASS_02925</name>
</gene>
<feature type="transmembrane region" description="Helical" evidence="1">
    <location>
        <begin position="126"/>
        <end position="147"/>
    </location>
</feature>
<sequence>MTVVLAKDVQEIVRTWRGWVLGLAFVFTALTGPLLAKYMGELIAAFGSPSLGGEGGASVPVPMSQPDAVTFVSAHAQWVNDLQQTVALAVSLVAGSVFASEFHEGPYLFTLTRGVTRGAFIVSKMMALLGVAGALLASATATNAVVTRLLYGEVNLERLAAASALSFAGFAFIASIAAVVGAMTFSPVGAAASAIAAVLCLSVVGLWPPAARWSPAGLGAQASELVAGKPWESPWPLLSALVFTAVLLSAAVAVLKRREL</sequence>
<feature type="transmembrane region" description="Helical" evidence="1">
    <location>
        <begin position="188"/>
        <end position="207"/>
    </location>
</feature>
<feature type="transmembrane region" description="Helical" evidence="1">
    <location>
        <begin position="235"/>
        <end position="255"/>
    </location>
</feature>
<dbReference type="RefSeq" id="WP_022863644.1">
    <property type="nucleotide sequence ID" value="NZ_ATVG01000013.1"/>
</dbReference>
<reference evidence="2 3" key="1">
    <citation type="submission" date="2020-10" db="EMBL/GenBank/DDBJ databases">
        <title>Complete genome sequence of Corynebacterium massiliense DSM 45435, type strain of Corynebacterium massiliense.</title>
        <authorList>
            <person name="Busche T."/>
            <person name="Kalinowski J."/>
            <person name="Ruckert C."/>
        </authorList>
    </citation>
    <scope>NUCLEOTIDE SEQUENCE [LARGE SCALE GENOMIC DNA]</scope>
    <source>
        <strain evidence="2 3">DSM 45435</strain>
    </source>
</reference>